<dbReference type="GO" id="GO:0006508">
    <property type="term" value="P:proteolysis"/>
    <property type="evidence" value="ECO:0007669"/>
    <property type="project" value="UniProtKB-KW"/>
</dbReference>
<reference evidence="8 9" key="1">
    <citation type="journal article" date="2018" name="Arch. Microbiol.">
        <title>New insights into the metabolic potential of the phototrophic purple bacterium Rhodopila globiformis DSM 161(T) from its draft genome sequence and evidence for a vanadium-dependent nitrogenase.</title>
        <authorList>
            <person name="Imhoff J.F."/>
            <person name="Rahn T."/>
            <person name="Kunzel S."/>
            <person name="Neulinger S.C."/>
        </authorList>
    </citation>
    <scope>NUCLEOTIDE SEQUENCE [LARGE SCALE GENOMIC DNA]</scope>
    <source>
        <strain evidence="8 9">DSM 161</strain>
    </source>
</reference>
<keyword evidence="3" id="KW-0812">Transmembrane</keyword>
<evidence type="ECO:0000256" key="3">
    <source>
        <dbReference type="ARBA" id="ARBA00022692"/>
    </source>
</evidence>
<dbReference type="GO" id="GO:0016020">
    <property type="term" value="C:membrane"/>
    <property type="evidence" value="ECO:0007669"/>
    <property type="project" value="UniProtKB-SubCell"/>
</dbReference>
<dbReference type="SUPFAM" id="SSF117892">
    <property type="entry name" value="Band 7/SPFH domain"/>
    <property type="match status" value="1"/>
</dbReference>
<name>A0A2S6MTR1_RHOGL</name>
<keyword evidence="5" id="KW-0472">Membrane</keyword>
<protein>
    <recommendedName>
        <fullName evidence="6">Protein HflC</fullName>
    </recommendedName>
</protein>
<evidence type="ECO:0000256" key="4">
    <source>
        <dbReference type="ARBA" id="ARBA00022989"/>
    </source>
</evidence>
<dbReference type="CDD" id="cd03405">
    <property type="entry name" value="SPFH_HflC"/>
    <property type="match status" value="1"/>
</dbReference>
<dbReference type="InterPro" id="IPR010200">
    <property type="entry name" value="HflC"/>
</dbReference>
<keyword evidence="9" id="KW-1185">Reference proteome</keyword>
<evidence type="ECO:0000256" key="1">
    <source>
        <dbReference type="ARBA" id="ARBA00004167"/>
    </source>
</evidence>
<dbReference type="GO" id="GO:0008233">
    <property type="term" value="F:peptidase activity"/>
    <property type="evidence" value="ECO:0007669"/>
    <property type="project" value="UniProtKB-KW"/>
</dbReference>
<dbReference type="EMBL" id="NHRY01000277">
    <property type="protein sequence ID" value="PPQ25750.1"/>
    <property type="molecule type" value="Genomic_DNA"/>
</dbReference>
<comment type="function">
    <text evidence="6">HflC and HflK could regulate a protease.</text>
</comment>
<dbReference type="SMART" id="SM00244">
    <property type="entry name" value="PHB"/>
    <property type="match status" value="1"/>
</dbReference>
<dbReference type="Pfam" id="PF01145">
    <property type="entry name" value="Band_7"/>
    <property type="match status" value="1"/>
</dbReference>
<keyword evidence="8" id="KW-0378">Hydrolase</keyword>
<evidence type="ECO:0000256" key="5">
    <source>
        <dbReference type="ARBA" id="ARBA00023136"/>
    </source>
</evidence>
<dbReference type="PIRSF" id="PIRSF005651">
    <property type="entry name" value="HflC"/>
    <property type="match status" value="1"/>
</dbReference>
<evidence type="ECO:0000313" key="9">
    <source>
        <dbReference type="Proteomes" id="UP000239724"/>
    </source>
</evidence>
<dbReference type="InterPro" id="IPR036013">
    <property type="entry name" value="Band_7/SPFH_dom_sf"/>
</dbReference>
<keyword evidence="8" id="KW-0645">Protease</keyword>
<dbReference type="InterPro" id="IPR001107">
    <property type="entry name" value="Band_7"/>
</dbReference>
<keyword evidence="4" id="KW-1133">Transmembrane helix</keyword>
<accession>A0A2S6MTR1</accession>
<evidence type="ECO:0000313" key="8">
    <source>
        <dbReference type="EMBL" id="PPQ25750.1"/>
    </source>
</evidence>
<dbReference type="PANTHER" id="PTHR42911:SF1">
    <property type="entry name" value="MODULATOR OF FTSH PROTEASE HFLC"/>
    <property type="match status" value="1"/>
</dbReference>
<comment type="subcellular location">
    <subcellularLocation>
        <location evidence="1">Membrane</location>
        <topology evidence="1">Single-pass membrane protein</topology>
    </subcellularLocation>
</comment>
<comment type="similarity">
    <text evidence="2 6">Belongs to the band 7/mec-2 family. HflC subfamily.</text>
</comment>
<sequence length="292" mass="32319">MNRVIIPGIAALVIVIILAAGSLFTVSQTEQVLVVQFGEVVRPIEQPGLHVKLPIIQDIIPFDRRLQAVELPGEEVILGDQRRLIVDAVTVFRISDPLRFYQAIGPVSENIRGRLNSVVTGSLRRVMGNHKLLDVLSADRERIMAAIRGQVNTEMQNFGVSIIDVRIRRADLPKENTDAILSRMQSERQRIAAQARAEGAEASLRIRADAERDRTVLLADARATADNLRGEGEAEATRIYAQSFGQDPGFFSIWRTLQGYHDIFATGSARLVVTPDNDYLHYLQAPPAAAPK</sequence>
<organism evidence="8 9">
    <name type="scientific">Rhodopila globiformis</name>
    <name type="common">Rhodopseudomonas globiformis</name>
    <dbReference type="NCBI Taxonomy" id="1071"/>
    <lineage>
        <taxon>Bacteria</taxon>
        <taxon>Pseudomonadati</taxon>
        <taxon>Pseudomonadota</taxon>
        <taxon>Alphaproteobacteria</taxon>
        <taxon>Acetobacterales</taxon>
        <taxon>Acetobacteraceae</taxon>
        <taxon>Rhodopila</taxon>
    </lineage>
</organism>
<comment type="caution">
    <text evidence="8">The sequence shown here is derived from an EMBL/GenBank/DDBJ whole genome shotgun (WGS) entry which is preliminary data.</text>
</comment>
<feature type="domain" description="Band 7" evidence="7">
    <location>
        <begin position="21"/>
        <end position="184"/>
    </location>
</feature>
<dbReference type="PANTHER" id="PTHR42911">
    <property type="entry name" value="MODULATOR OF FTSH PROTEASE HFLC"/>
    <property type="match status" value="1"/>
</dbReference>
<evidence type="ECO:0000256" key="2">
    <source>
        <dbReference type="ARBA" id="ARBA00007862"/>
    </source>
</evidence>
<dbReference type="AlphaFoldDB" id="A0A2S6MTR1"/>
<dbReference type="OrthoDB" id="9812991at2"/>
<proteinExistence type="inferred from homology"/>
<dbReference type="RefSeq" id="WP_104523335.1">
    <property type="nucleotide sequence ID" value="NZ_NHRY01000277.1"/>
</dbReference>
<dbReference type="Gene3D" id="3.30.479.30">
    <property type="entry name" value="Band 7 domain"/>
    <property type="match status" value="1"/>
</dbReference>
<dbReference type="Proteomes" id="UP000239724">
    <property type="component" value="Unassembled WGS sequence"/>
</dbReference>
<gene>
    <name evidence="8" type="ORF">CCS01_31760</name>
</gene>
<evidence type="ECO:0000256" key="6">
    <source>
        <dbReference type="PIRNR" id="PIRNR005651"/>
    </source>
</evidence>
<evidence type="ECO:0000259" key="7">
    <source>
        <dbReference type="SMART" id="SM00244"/>
    </source>
</evidence>